<dbReference type="AlphaFoldDB" id="A0A1R1PVY5"/>
<proteinExistence type="predicted"/>
<evidence type="ECO:0000313" key="1">
    <source>
        <dbReference type="EMBL" id="OMH85108.1"/>
    </source>
</evidence>
<keyword evidence="2" id="KW-1185">Reference proteome</keyword>
<gene>
    <name evidence="1" type="ORF">AX774_g1328</name>
</gene>
<accession>A0A1R1PVY5</accession>
<dbReference type="EMBL" id="LSSK01000110">
    <property type="protein sequence ID" value="OMH85108.1"/>
    <property type="molecule type" value="Genomic_DNA"/>
</dbReference>
<name>A0A1R1PVY5_ZANCU</name>
<sequence length="240" mass="27458">MLVSEYRRYKVNKAKAWRKNESNNEAPVYTLGEQANCASKEIENEESSTSDADQSSTNILVETTHILKNTQYTDTMSVKNQGDQEDICQDWAEDGDKTLHPSKGPNVKSQKLKRLTRPLLKPFTAFGFSKSDKIRASKTPAEAKERYSHEYDQSTNFGSDSQLVYSNRTDAICEKGDETNSYEYLVEKNLPSQKTHKTTTLFAENPRPISIDMGAIYNIQEKHTKHPRNSIHNIRDYQHT</sequence>
<protein>
    <submittedName>
        <fullName evidence="1">Uncharacterized protein</fullName>
    </submittedName>
</protein>
<evidence type="ECO:0000313" key="2">
    <source>
        <dbReference type="Proteomes" id="UP000188320"/>
    </source>
</evidence>
<dbReference type="Proteomes" id="UP000188320">
    <property type="component" value="Unassembled WGS sequence"/>
</dbReference>
<reference evidence="2" key="1">
    <citation type="submission" date="2017-01" db="EMBL/GenBank/DDBJ databases">
        <authorList>
            <person name="Wang Y."/>
            <person name="White M."/>
            <person name="Kvist S."/>
            <person name="Moncalvo J.-M."/>
        </authorList>
    </citation>
    <scope>NUCLEOTIDE SEQUENCE [LARGE SCALE GENOMIC DNA]</scope>
    <source>
        <strain evidence="2">COL-18-3</strain>
    </source>
</reference>
<organism evidence="1 2">
    <name type="scientific">Zancudomyces culisetae</name>
    <name type="common">Gut fungus</name>
    <name type="synonym">Smittium culisetae</name>
    <dbReference type="NCBI Taxonomy" id="1213189"/>
    <lineage>
        <taxon>Eukaryota</taxon>
        <taxon>Fungi</taxon>
        <taxon>Fungi incertae sedis</taxon>
        <taxon>Zoopagomycota</taxon>
        <taxon>Kickxellomycotina</taxon>
        <taxon>Harpellomycetes</taxon>
        <taxon>Harpellales</taxon>
        <taxon>Legeriomycetaceae</taxon>
        <taxon>Zancudomyces</taxon>
    </lineage>
</organism>
<comment type="caution">
    <text evidence="1">The sequence shown here is derived from an EMBL/GenBank/DDBJ whole genome shotgun (WGS) entry which is preliminary data.</text>
</comment>